<accession>A0ABP8Y7K1</accession>
<reference evidence="5" key="1">
    <citation type="journal article" date="2019" name="Int. J. Syst. Evol. Microbiol.">
        <title>The Global Catalogue of Microorganisms (GCM) 10K type strain sequencing project: providing services to taxonomists for standard genome sequencing and annotation.</title>
        <authorList>
            <consortium name="The Broad Institute Genomics Platform"/>
            <consortium name="The Broad Institute Genome Sequencing Center for Infectious Disease"/>
            <person name="Wu L."/>
            <person name="Ma J."/>
        </authorList>
    </citation>
    <scope>NUCLEOTIDE SEQUENCE [LARGE SCALE GENOMIC DNA]</scope>
    <source>
        <strain evidence="5">JCM 17975</strain>
    </source>
</reference>
<evidence type="ECO:0000259" key="3">
    <source>
        <dbReference type="PROSITE" id="PS50977"/>
    </source>
</evidence>
<dbReference type="PANTHER" id="PTHR30055">
    <property type="entry name" value="HTH-TYPE TRANSCRIPTIONAL REGULATOR RUTR"/>
    <property type="match status" value="1"/>
</dbReference>
<feature type="DNA-binding region" description="H-T-H motif" evidence="2">
    <location>
        <begin position="28"/>
        <end position="47"/>
    </location>
</feature>
<dbReference type="Pfam" id="PF00440">
    <property type="entry name" value="TetR_N"/>
    <property type="match status" value="1"/>
</dbReference>
<name>A0ABP8Y7K1_9MICO</name>
<dbReference type="InterPro" id="IPR001647">
    <property type="entry name" value="HTH_TetR"/>
</dbReference>
<dbReference type="PANTHER" id="PTHR30055:SF209">
    <property type="entry name" value="POSSIBLE TRANSCRIPTIONAL REGULATORY PROTEIN (PROBABLY TETR-FAMILY)"/>
    <property type="match status" value="1"/>
</dbReference>
<dbReference type="SUPFAM" id="SSF48498">
    <property type="entry name" value="Tetracyclin repressor-like, C-terminal domain"/>
    <property type="match status" value="1"/>
</dbReference>
<dbReference type="RefSeq" id="WP_253868620.1">
    <property type="nucleotide sequence ID" value="NZ_BAABHM010000035.1"/>
</dbReference>
<evidence type="ECO:0000256" key="1">
    <source>
        <dbReference type="ARBA" id="ARBA00023125"/>
    </source>
</evidence>
<dbReference type="PRINTS" id="PR00455">
    <property type="entry name" value="HTHTETR"/>
</dbReference>
<dbReference type="SUPFAM" id="SSF46689">
    <property type="entry name" value="Homeodomain-like"/>
    <property type="match status" value="1"/>
</dbReference>
<proteinExistence type="predicted"/>
<feature type="domain" description="HTH tetR-type" evidence="3">
    <location>
        <begin position="5"/>
        <end position="65"/>
    </location>
</feature>
<dbReference type="EMBL" id="BAABHM010000035">
    <property type="protein sequence ID" value="GAA4722857.1"/>
    <property type="molecule type" value="Genomic_DNA"/>
</dbReference>
<keyword evidence="1 2" id="KW-0238">DNA-binding</keyword>
<dbReference type="InterPro" id="IPR036271">
    <property type="entry name" value="Tet_transcr_reg_TetR-rel_C_sf"/>
</dbReference>
<dbReference type="Proteomes" id="UP001500843">
    <property type="component" value="Unassembled WGS sequence"/>
</dbReference>
<dbReference type="Gene3D" id="1.10.357.10">
    <property type="entry name" value="Tetracycline Repressor, domain 2"/>
    <property type="match status" value="1"/>
</dbReference>
<gene>
    <name evidence="4" type="ORF">GCM10023198_54460</name>
</gene>
<protein>
    <submittedName>
        <fullName evidence="4">TetR/AcrR family transcriptional regulator</fullName>
    </submittedName>
</protein>
<comment type="caution">
    <text evidence="4">The sequence shown here is derived from an EMBL/GenBank/DDBJ whole genome shotgun (WGS) entry which is preliminary data.</text>
</comment>
<evidence type="ECO:0000313" key="5">
    <source>
        <dbReference type="Proteomes" id="UP001500843"/>
    </source>
</evidence>
<evidence type="ECO:0000256" key="2">
    <source>
        <dbReference type="PROSITE-ProRule" id="PRU00335"/>
    </source>
</evidence>
<organism evidence="4 5">
    <name type="scientific">Promicromonospora umidemergens</name>
    <dbReference type="NCBI Taxonomy" id="629679"/>
    <lineage>
        <taxon>Bacteria</taxon>
        <taxon>Bacillati</taxon>
        <taxon>Actinomycetota</taxon>
        <taxon>Actinomycetes</taxon>
        <taxon>Micrococcales</taxon>
        <taxon>Promicromonosporaceae</taxon>
        <taxon>Promicromonospora</taxon>
    </lineage>
</organism>
<evidence type="ECO:0000313" key="4">
    <source>
        <dbReference type="EMBL" id="GAA4722857.1"/>
    </source>
</evidence>
<dbReference type="InterPro" id="IPR050109">
    <property type="entry name" value="HTH-type_TetR-like_transc_reg"/>
</dbReference>
<sequence length="236" mass="24951">MSEPTSTRQRILDAAAGLLEEHGRDGVTTRAVSHAAGVQPPTIYRQFTDMNGLLDAVAAHGFDSHLAQKHAVGLTDDPVQDLRNGWDLHVEFGLTHPAHYLLMYGRRTPGETSAAAQRSADRLHLLVERVAAAGRLAVTVETAAAMIHSAGSGLTFHLIGTPPGERDPELPGRLREAVLGVVTGDAPPSAPRYPQHATALKAALGQTGGLLTAGEQALLGELLDRLGNSRGDRRPS</sequence>
<dbReference type="InterPro" id="IPR009057">
    <property type="entry name" value="Homeodomain-like_sf"/>
</dbReference>
<keyword evidence="5" id="KW-1185">Reference proteome</keyword>
<dbReference type="PROSITE" id="PS50977">
    <property type="entry name" value="HTH_TETR_2"/>
    <property type="match status" value="1"/>
</dbReference>